<dbReference type="PROSITE" id="PS50943">
    <property type="entry name" value="HTH_CROC1"/>
    <property type="match status" value="1"/>
</dbReference>
<organism evidence="4 5">
    <name type="scientific">Lactococcus lactis</name>
    <dbReference type="NCBI Taxonomy" id="1358"/>
    <lineage>
        <taxon>Bacteria</taxon>
        <taxon>Bacillati</taxon>
        <taxon>Bacillota</taxon>
        <taxon>Bacilli</taxon>
        <taxon>Lactobacillales</taxon>
        <taxon>Streptococcaceae</taxon>
        <taxon>Lactococcus</taxon>
    </lineage>
</organism>
<evidence type="ECO:0000313" key="5">
    <source>
        <dbReference type="Proteomes" id="UP001152598"/>
    </source>
</evidence>
<reference evidence="4" key="2">
    <citation type="journal article" date="2023" name="Food Microbiol.">
        <title>Evaluation of the fermentation potential of lactic acid bacteria isolated from herbs, fruits and vegetables as starter cultures in nut-based milk alternatives.</title>
        <authorList>
            <person name="Huang W."/>
            <person name="Dong A."/>
            <person name="Pham H.T."/>
            <person name="Zhou C."/>
            <person name="Huo Z."/>
            <person name="Watjen A.P."/>
            <person name="Prakash S."/>
            <person name="Bang-Berthelsen C.H."/>
            <person name="Turner M.S."/>
        </authorList>
    </citation>
    <scope>NUCLEOTIDE SEQUENCE</scope>
    <source>
        <strain evidence="4">54</strain>
    </source>
</reference>
<accession>A0AAP4DV36</accession>
<dbReference type="CDD" id="cd00093">
    <property type="entry name" value="HTH_XRE"/>
    <property type="match status" value="1"/>
</dbReference>
<dbReference type="AlphaFoldDB" id="A0AAP4DV36"/>
<name>A0AAP4DV36_9LACT</name>
<comment type="caution">
    <text evidence="4">The sequence shown here is derived from an EMBL/GenBank/DDBJ whole genome shotgun (WGS) entry which is preliminary data.</text>
</comment>
<protein>
    <submittedName>
        <fullName evidence="4">Helix-turn-helix transcriptional regulator</fullName>
    </submittedName>
</protein>
<sequence>MFDLHILKMFGIVAVSLYLVDKVMNHLIKGLNHLINRKENMKKNNQKFAERLKELRKEKGLTQQKVADSLNISQPNYRRWEVGERSPSGETLIKLADYFDVSIDYLVGRKNEK</sequence>
<dbReference type="Gene3D" id="1.10.260.40">
    <property type="entry name" value="lambda repressor-like DNA-binding domains"/>
    <property type="match status" value="1"/>
</dbReference>
<dbReference type="PANTHER" id="PTHR46558">
    <property type="entry name" value="TRACRIPTIONAL REGULATORY PROTEIN-RELATED-RELATED"/>
    <property type="match status" value="1"/>
</dbReference>
<gene>
    <name evidence="4" type="ORF">OGZ50_11430</name>
</gene>
<dbReference type="Pfam" id="PF01381">
    <property type="entry name" value="HTH_3"/>
    <property type="match status" value="1"/>
</dbReference>
<proteinExistence type="predicted"/>
<dbReference type="SUPFAM" id="SSF47413">
    <property type="entry name" value="lambda repressor-like DNA-binding domains"/>
    <property type="match status" value="1"/>
</dbReference>
<reference evidence="4" key="1">
    <citation type="submission" date="2022-10" db="EMBL/GenBank/DDBJ databases">
        <authorList>
            <person name="Turner M.S."/>
            <person name="Huang W."/>
        </authorList>
    </citation>
    <scope>NUCLEOTIDE SEQUENCE</scope>
    <source>
        <strain evidence="4">54</strain>
    </source>
</reference>
<evidence type="ECO:0000259" key="3">
    <source>
        <dbReference type="PROSITE" id="PS50943"/>
    </source>
</evidence>
<dbReference type="InterPro" id="IPR001387">
    <property type="entry name" value="Cro/C1-type_HTH"/>
</dbReference>
<feature type="domain" description="HTH cro/C1-type" evidence="3">
    <location>
        <begin position="52"/>
        <end position="106"/>
    </location>
</feature>
<evidence type="ECO:0000256" key="2">
    <source>
        <dbReference type="SAM" id="Coils"/>
    </source>
</evidence>
<dbReference type="EMBL" id="JAOWLV010000007">
    <property type="protein sequence ID" value="MDG4977341.1"/>
    <property type="molecule type" value="Genomic_DNA"/>
</dbReference>
<feature type="coiled-coil region" evidence="2">
    <location>
        <begin position="31"/>
        <end position="65"/>
    </location>
</feature>
<keyword evidence="2" id="KW-0175">Coiled coil</keyword>
<evidence type="ECO:0000313" key="4">
    <source>
        <dbReference type="EMBL" id="MDG4977341.1"/>
    </source>
</evidence>
<evidence type="ECO:0000256" key="1">
    <source>
        <dbReference type="ARBA" id="ARBA00023125"/>
    </source>
</evidence>
<dbReference type="PANTHER" id="PTHR46558:SF14">
    <property type="entry name" value="HTH-TYPE TRANSCRIPTIONAL REGULATOR ANSR"/>
    <property type="match status" value="1"/>
</dbReference>
<dbReference type="InterPro" id="IPR010982">
    <property type="entry name" value="Lambda_DNA-bd_dom_sf"/>
</dbReference>
<keyword evidence="1" id="KW-0238">DNA-binding</keyword>
<dbReference type="Proteomes" id="UP001152598">
    <property type="component" value="Unassembled WGS sequence"/>
</dbReference>
<dbReference type="GO" id="GO:0003677">
    <property type="term" value="F:DNA binding"/>
    <property type="evidence" value="ECO:0007669"/>
    <property type="project" value="UniProtKB-KW"/>
</dbReference>
<dbReference type="SMART" id="SM00530">
    <property type="entry name" value="HTH_XRE"/>
    <property type="match status" value="1"/>
</dbReference>